<dbReference type="EnsemblPlants" id="PNT61738">
    <property type="protein sequence ID" value="PNT61738"/>
    <property type="gene ID" value="BRADI_5g20009v3"/>
</dbReference>
<evidence type="ECO:0000313" key="4">
    <source>
        <dbReference type="Proteomes" id="UP000008810"/>
    </source>
</evidence>
<dbReference type="AlphaFoldDB" id="A0A2K2CI73"/>
<keyword evidence="4" id="KW-1185">Reference proteome</keyword>
<organism evidence="2">
    <name type="scientific">Brachypodium distachyon</name>
    <name type="common">Purple false brome</name>
    <name type="synonym">Trachynia distachya</name>
    <dbReference type="NCBI Taxonomy" id="15368"/>
    <lineage>
        <taxon>Eukaryota</taxon>
        <taxon>Viridiplantae</taxon>
        <taxon>Streptophyta</taxon>
        <taxon>Embryophyta</taxon>
        <taxon>Tracheophyta</taxon>
        <taxon>Spermatophyta</taxon>
        <taxon>Magnoliopsida</taxon>
        <taxon>Liliopsida</taxon>
        <taxon>Poales</taxon>
        <taxon>Poaceae</taxon>
        <taxon>BOP clade</taxon>
        <taxon>Pooideae</taxon>
        <taxon>Stipodae</taxon>
        <taxon>Brachypodieae</taxon>
        <taxon>Brachypodium</taxon>
    </lineage>
</organism>
<dbReference type="EMBL" id="CM000884">
    <property type="protein sequence ID" value="PNT61738.1"/>
    <property type="molecule type" value="Genomic_DNA"/>
</dbReference>
<evidence type="ECO:0000313" key="3">
    <source>
        <dbReference type="EnsemblPlants" id="PNT61738"/>
    </source>
</evidence>
<sequence length="136" mass="15168">MISSGKNDFRGVCLSISPVSLSWRGWGRFLVRWALGHCSPIRCQRMRSGDVHEVCGVHACASKSEMVQSAFSDRSLRKREKGQWFGNRQCILALVISRKKKGAKAYYYFCSIYSSTTCCIGLALLTSGSALCMKIK</sequence>
<evidence type="ECO:0000256" key="1">
    <source>
        <dbReference type="SAM" id="Phobius"/>
    </source>
</evidence>
<reference evidence="2 3" key="1">
    <citation type="journal article" date="2010" name="Nature">
        <title>Genome sequencing and analysis of the model grass Brachypodium distachyon.</title>
        <authorList>
            <consortium name="International Brachypodium Initiative"/>
        </authorList>
    </citation>
    <scope>NUCLEOTIDE SEQUENCE [LARGE SCALE GENOMIC DNA]</scope>
    <source>
        <strain evidence="2 3">Bd21</strain>
    </source>
</reference>
<feature type="transmembrane region" description="Helical" evidence="1">
    <location>
        <begin position="106"/>
        <end position="126"/>
    </location>
</feature>
<proteinExistence type="predicted"/>
<gene>
    <name evidence="2" type="ORF">BRADI_5g20009v3</name>
</gene>
<dbReference type="Proteomes" id="UP000008810">
    <property type="component" value="Chromosome 5"/>
</dbReference>
<evidence type="ECO:0000313" key="2">
    <source>
        <dbReference type="EMBL" id="PNT61738.1"/>
    </source>
</evidence>
<reference evidence="3" key="3">
    <citation type="submission" date="2018-08" db="UniProtKB">
        <authorList>
            <consortium name="EnsemblPlants"/>
        </authorList>
    </citation>
    <scope>IDENTIFICATION</scope>
    <source>
        <strain evidence="3">cv. Bd21</strain>
    </source>
</reference>
<protein>
    <submittedName>
        <fullName evidence="2 3">Uncharacterized protein</fullName>
    </submittedName>
</protein>
<dbReference type="Gramene" id="PNT61738">
    <property type="protein sequence ID" value="PNT61738"/>
    <property type="gene ID" value="BRADI_5g20009v3"/>
</dbReference>
<keyword evidence="1" id="KW-0812">Transmembrane</keyword>
<keyword evidence="1" id="KW-0472">Membrane</keyword>
<dbReference type="InParanoid" id="A0A2K2CI73"/>
<reference evidence="2" key="2">
    <citation type="submission" date="2017-06" db="EMBL/GenBank/DDBJ databases">
        <title>WGS assembly of Brachypodium distachyon.</title>
        <authorList>
            <consortium name="The International Brachypodium Initiative"/>
            <person name="Lucas S."/>
            <person name="Harmon-Smith M."/>
            <person name="Lail K."/>
            <person name="Tice H."/>
            <person name="Grimwood J."/>
            <person name="Bruce D."/>
            <person name="Barry K."/>
            <person name="Shu S."/>
            <person name="Lindquist E."/>
            <person name="Wang M."/>
            <person name="Pitluck S."/>
            <person name="Vogel J.P."/>
            <person name="Garvin D.F."/>
            <person name="Mockler T.C."/>
            <person name="Schmutz J."/>
            <person name="Rokhsar D."/>
            <person name="Bevan M.W."/>
        </authorList>
    </citation>
    <scope>NUCLEOTIDE SEQUENCE</scope>
    <source>
        <strain evidence="2">Bd21</strain>
    </source>
</reference>
<accession>A0A2K2CI73</accession>
<keyword evidence="1" id="KW-1133">Transmembrane helix</keyword>
<name>A0A2K2CI73_BRADI</name>